<dbReference type="InterPro" id="IPR052904">
    <property type="entry name" value="Acyl-CoA_dehydrogenase-like"/>
</dbReference>
<keyword evidence="2 4" id="KW-0285">Flavoprotein</keyword>
<dbReference type="SUPFAM" id="SSF47203">
    <property type="entry name" value="Acyl-CoA dehydrogenase C-terminal domain-like"/>
    <property type="match status" value="1"/>
</dbReference>
<evidence type="ECO:0000256" key="2">
    <source>
        <dbReference type="ARBA" id="ARBA00022630"/>
    </source>
</evidence>
<dbReference type="EMBL" id="JAAMPI010001835">
    <property type="protein sequence ID" value="KAF4622772.1"/>
    <property type="molecule type" value="Genomic_DNA"/>
</dbReference>
<dbReference type="Pfam" id="PF00441">
    <property type="entry name" value="Acyl-CoA_dh_1"/>
    <property type="match status" value="1"/>
</dbReference>
<evidence type="ECO:0008006" key="11">
    <source>
        <dbReference type="Google" id="ProtNLM"/>
    </source>
</evidence>
<dbReference type="Pfam" id="PF02770">
    <property type="entry name" value="Acyl-CoA_dh_M"/>
    <property type="match status" value="1"/>
</dbReference>
<sequence>MGSTATTDSSSKDRVPSSASTGTFMEIPTLENQYHADSSLSRAMNLFLPHDIVKSTTSDFVRFGDAVISKQVLDWTSDAERNSPYLRGSGRDSFGMRTDELVTSEGWRNLQKMGLREGIVAIGYENEYQEHSRLVQFLKYHLWTGSCAVVTCPSAMQDGAASLLKRHITNGSNITPTTRDVFKHAFTHLTARGEDAWTSGQWMTERIGGSDVSGTETLATEVSSPLGPGFKAAQVDGLPLGPWVLDGFKWFSSATDSQMAIALAQTPKGLSAFYVPMRRTTASGNTELNGISISRMKNKLGTKAVPTAELELKGVRAYLVGEQGNGVREISAVLNITRVHNAVSSMGLWGRGLAIAKSFANVREIPRKGNMILLKHNPLHIRTLANLTVSYRANMLFTYFTIYLLGISEHPLSWPAQRQILSPAFPRLRPLSLQHLHLLLRVLTPALKALTAKTTISGLQECIEALGGVGYLENEESQHINVARLYRDANVLSIWEGTTNVLGTDFIKTLKSQNGAQTLAVLRGWVTHALQSGGACLTPSSTFQGQKTAIESRLGSFASEIEDRRFEELVLDARELMERFATIIMGTLLIVDAERDGDAISRHILLRFAKIYDLGDVEQTSERDIENAKAMDLSIVFRSGCDSAIQSRL</sequence>
<name>A0A8H4R3U7_9HELO</name>
<dbReference type="InterPro" id="IPR036250">
    <property type="entry name" value="AcylCo_DH-like_C"/>
</dbReference>
<dbReference type="PANTHER" id="PTHR42707:SF2">
    <property type="entry name" value="ACD11 DEHYDROGENASE"/>
    <property type="match status" value="1"/>
</dbReference>
<protein>
    <recommendedName>
        <fullName evidence="11">Acyl-CoA dehydrogenase</fullName>
    </recommendedName>
</protein>
<evidence type="ECO:0000259" key="6">
    <source>
        <dbReference type="Pfam" id="PF00441"/>
    </source>
</evidence>
<dbReference type="AlphaFoldDB" id="A0A8H4R3U7"/>
<comment type="cofactor">
    <cofactor evidence="4">
        <name>FAD</name>
        <dbReference type="ChEBI" id="CHEBI:57692"/>
    </cofactor>
</comment>
<dbReference type="PANTHER" id="PTHR42707">
    <property type="entry name" value="ACYL-COA DEHYDROGENASE"/>
    <property type="match status" value="1"/>
</dbReference>
<dbReference type="InterPro" id="IPR009075">
    <property type="entry name" value="AcylCo_DH/oxidase_C"/>
</dbReference>
<dbReference type="GO" id="GO:0003995">
    <property type="term" value="F:acyl-CoA dehydrogenase activity"/>
    <property type="evidence" value="ECO:0007669"/>
    <property type="project" value="TreeGrafter"/>
</dbReference>
<evidence type="ECO:0000256" key="3">
    <source>
        <dbReference type="ARBA" id="ARBA00022827"/>
    </source>
</evidence>
<dbReference type="Pfam" id="PF18158">
    <property type="entry name" value="AidB_N"/>
    <property type="match status" value="1"/>
</dbReference>
<evidence type="ECO:0000259" key="7">
    <source>
        <dbReference type="Pfam" id="PF02770"/>
    </source>
</evidence>
<dbReference type="OrthoDB" id="10251155at2759"/>
<keyword evidence="3 4" id="KW-0274">FAD</keyword>
<feature type="region of interest" description="Disordered" evidence="5">
    <location>
        <begin position="1"/>
        <end position="26"/>
    </location>
</feature>
<keyword evidence="4" id="KW-0560">Oxidoreductase</keyword>
<evidence type="ECO:0000313" key="10">
    <source>
        <dbReference type="Proteomes" id="UP000566819"/>
    </source>
</evidence>
<dbReference type="InterPro" id="IPR009100">
    <property type="entry name" value="AcylCoA_DH/oxidase_NM_dom_sf"/>
</dbReference>
<dbReference type="Gene3D" id="2.40.110.20">
    <property type="match status" value="1"/>
</dbReference>
<feature type="domain" description="Acyl-CoA dehydrogenase/oxidase C-terminal" evidence="6">
    <location>
        <begin position="441"/>
        <end position="503"/>
    </location>
</feature>
<accession>A0A8H4R3U7</accession>
<dbReference type="InterPro" id="IPR006091">
    <property type="entry name" value="Acyl-CoA_Oxase/DH_mid-dom"/>
</dbReference>
<keyword evidence="10" id="KW-1185">Reference proteome</keyword>
<organism evidence="9 10">
    <name type="scientific">Cudoniella acicularis</name>
    <dbReference type="NCBI Taxonomy" id="354080"/>
    <lineage>
        <taxon>Eukaryota</taxon>
        <taxon>Fungi</taxon>
        <taxon>Dikarya</taxon>
        <taxon>Ascomycota</taxon>
        <taxon>Pezizomycotina</taxon>
        <taxon>Leotiomycetes</taxon>
        <taxon>Helotiales</taxon>
        <taxon>Tricladiaceae</taxon>
        <taxon>Cudoniella</taxon>
    </lineage>
</organism>
<dbReference type="InterPro" id="IPR041504">
    <property type="entry name" value="AidB_N"/>
</dbReference>
<dbReference type="SUPFAM" id="SSF56645">
    <property type="entry name" value="Acyl-CoA dehydrogenase NM domain-like"/>
    <property type="match status" value="1"/>
</dbReference>
<dbReference type="Gene3D" id="6.10.250.600">
    <property type="match status" value="1"/>
</dbReference>
<evidence type="ECO:0000256" key="1">
    <source>
        <dbReference type="ARBA" id="ARBA00009347"/>
    </source>
</evidence>
<dbReference type="Proteomes" id="UP000566819">
    <property type="component" value="Unassembled WGS sequence"/>
</dbReference>
<feature type="domain" description="Adaptive response protein AidB N-terminal" evidence="8">
    <location>
        <begin position="32"/>
        <end position="168"/>
    </location>
</feature>
<comment type="similarity">
    <text evidence="1 4">Belongs to the acyl-CoA dehydrogenase family.</text>
</comment>
<evidence type="ECO:0000256" key="5">
    <source>
        <dbReference type="SAM" id="MobiDB-lite"/>
    </source>
</evidence>
<proteinExistence type="inferred from homology"/>
<gene>
    <name evidence="9" type="ORF">G7Y89_g14254</name>
</gene>
<evidence type="ECO:0000256" key="4">
    <source>
        <dbReference type="RuleBase" id="RU362125"/>
    </source>
</evidence>
<evidence type="ECO:0000313" key="9">
    <source>
        <dbReference type="EMBL" id="KAF4622772.1"/>
    </source>
</evidence>
<comment type="caution">
    <text evidence="9">The sequence shown here is derived from an EMBL/GenBank/DDBJ whole genome shotgun (WGS) entry which is preliminary data.</text>
</comment>
<evidence type="ECO:0000259" key="8">
    <source>
        <dbReference type="Pfam" id="PF18158"/>
    </source>
</evidence>
<reference evidence="9 10" key="1">
    <citation type="submission" date="2020-03" db="EMBL/GenBank/DDBJ databases">
        <title>Draft Genome Sequence of Cudoniella acicularis.</title>
        <authorList>
            <person name="Buettner E."/>
            <person name="Kellner H."/>
        </authorList>
    </citation>
    <scope>NUCLEOTIDE SEQUENCE [LARGE SCALE GENOMIC DNA]</scope>
    <source>
        <strain evidence="9 10">DSM 108380</strain>
    </source>
</reference>
<dbReference type="Gene3D" id="1.20.140.10">
    <property type="entry name" value="Butyryl-CoA Dehydrogenase, subunit A, domain 3"/>
    <property type="match status" value="1"/>
</dbReference>
<feature type="domain" description="Acyl-CoA oxidase/dehydrogenase middle" evidence="7">
    <location>
        <begin position="201"/>
        <end position="315"/>
    </location>
</feature>